<dbReference type="PANTHER" id="PTHR20836">
    <property type="entry name" value="DIHYDRODIPICOLINATE REDUCTASE"/>
    <property type="match status" value="1"/>
</dbReference>
<evidence type="ECO:0000313" key="15">
    <source>
        <dbReference type="EMBL" id="ASX26814.1"/>
    </source>
</evidence>
<keyword evidence="8 14" id="KW-0520">NAD</keyword>
<evidence type="ECO:0000256" key="3">
    <source>
        <dbReference type="ARBA" id="ARBA00022490"/>
    </source>
</evidence>
<evidence type="ECO:0000256" key="7">
    <source>
        <dbReference type="ARBA" id="ARBA00023002"/>
    </source>
</evidence>
<evidence type="ECO:0000256" key="9">
    <source>
        <dbReference type="ARBA" id="ARBA00023154"/>
    </source>
</evidence>
<evidence type="ECO:0000313" key="16">
    <source>
        <dbReference type="Proteomes" id="UP000216438"/>
    </source>
</evidence>
<feature type="binding site" evidence="14">
    <location>
        <begin position="11"/>
        <end position="16"/>
    </location>
    <ligand>
        <name>NAD(+)</name>
        <dbReference type="ChEBI" id="CHEBI:57540"/>
    </ligand>
</feature>
<dbReference type="InterPro" id="IPR036291">
    <property type="entry name" value="NAD(P)-bd_dom_sf"/>
</dbReference>
<evidence type="ECO:0000256" key="12">
    <source>
        <dbReference type="ARBA" id="ARBA00049080"/>
    </source>
</evidence>
<evidence type="ECO:0000256" key="6">
    <source>
        <dbReference type="ARBA" id="ARBA00022915"/>
    </source>
</evidence>
<dbReference type="InterPro" id="IPR022664">
    <property type="entry name" value="DapB_N_CS"/>
</dbReference>
<reference evidence="15 16" key="2">
    <citation type="submission" date="2017-09" db="EMBL/GenBank/DDBJ databases">
        <title>The genome of whitefly Bemisia tabaci, a global crop pest, provides novel insights into virus transmission, host adaptation and insecticide resistance.</title>
        <authorList>
            <person name="Kaur N."/>
            <person name="Kliot A."/>
            <person name="Pinheiro P.V."/>
            <person name="Luan J."/>
            <person name="Zheng Y."/>
            <person name="Liu W."/>
            <person name="Sun H."/>
            <person name="Yang X."/>
            <person name="Xu Y."/>
            <person name="Luo Y."/>
            <person name="Kruse A."/>
            <person name="Fisher T.W."/>
            <person name="Nelson D.R."/>
            <person name="Elimelech M."/>
            <person name="MacCoss M."/>
            <person name="Johnson R."/>
            <person name="Cohen E."/>
            <person name="Hunter W.B."/>
            <person name="Brown J.K."/>
            <person name="Jander G."/>
            <person name="Cilia M."/>
            <person name="Douglas A.E."/>
            <person name="Ghanim M."/>
            <person name="Simmons A.M."/>
            <person name="Wintermantel W.M."/>
            <person name="Ling K.-S."/>
            <person name="Fei Z."/>
        </authorList>
    </citation>
    <scope>NUCLEOTIDE SEQUENCE [LARGE SCALE GENOMIC DNA]</scope>
    <source>
        <strain evidence="15 16">MEAM1</strain>
    </source>
</reference>
<evidence type="ECO:0000256" key="2">
    <source>
        <dbReference type="ARBA" id="ARBA00006642"/>
    </source>
</evidence>
<dbReference type="PIRSF" id="PIRSF000161">
    <property type="entry name" value="DHPR"/>
    <property type="match status" value="1"/>
</dbReference>
<proteinExistence type="inferred from homology"/>
<dbReference type="RefSeq" id="WP_046493641.1">
    <property type="nucleotide sequence ID" value="NZ_CP016303.1"/>
</dbReference>
<keyword evidence="3 14" id="KW-0963">Cytoplasm</keyword>
<evidence type="ECO:0000256" key="14">
    <source>
        <dbReference type="HAMAP-Rule" id="MF_00102"/>
    </source>
</evidence>
<comment type="catalytic activity">
    <reaction evidence="12 14">
        <text>(S)-2,3,4,5-tetrahydrodipicolinate + NADP(+) + H2O = (2S,4S)-4-hydroxy-2,3,4,5-tetrahydrodipicolinate + NADPH + H(+)</text>
        <dbReference type="Rhea" id="RHEA:35331"/>
        <dbReference type="ChEBI" id="CHEBI:15377"/>
        <dbReference type="ChEBI" id="CHEBI:15378"/>
        <dbReference type="ChEBI" id="CHEBI:16845"/>
        <dbReference type="ChEBI" id="CHEBI:57783"/>
        <dbReference type="ChEBI" id="CHEBI:58349"/>
        <dbReference type="ChEBI" id="CHEBI:67139"/>
        <dbReference type="EC" id="1.17.1.8"/>
    </reaction>
</comment>
<dbReference type="EMBL" id="CP016303">
    <property type="protein sequence ID" value="ASX26814.1"/>
    <property type="molecule type" value="Genomic_DNA"/>
</dbReference>
<name>A0A249DZ50_9ENTR</name>
<dbReference type="InterPro" id="IPR022663">
    <property type="entry name" value="DapB_C"/>
</dbReference>
<dbReference type="GO" id="GO:0008839">
    <property type="term" value="F:4-hydroxy-tetrahydrodipicolinate reductase"/>
    <property type="evidence" value="ECO:0007669"/>
    <property type="project" value="UniProtKB-UniRule"/>
</dbReference>
<dbReference type="CDD" id="cd02274">
    <property type="entry name" value="DHDPR_N"/>
    <property type="match status" value="1"/>
</dbReference>
<organism evidence="15 16">
    <name type="scientific">Candidatus Hamiltonella defensa</name>
    <name type="common">Bemisia tabaci</name>
    <dbReference type="NCBI Taxonomy" id="672795"/>
    <lineage>
        <taxon>Bacteria</taxon>
        <taxon>Pseudomonadati</taxon>
        <taxon>Pseudomonadota</taxon>
        <taxon>Gammaproteobacteria</taxon>
        <taxon>Enterobacterales</taxon>
        <taxon>Enterobacteriaceae</taxon>
        <taxon>aphid secondary symbionts</taxon>
        <taxon>Candidatus Williamhamiltonella</taxon>
    </lineage>
</organism>
<dbReference type="Proteomes" id="UP000216438">
    <property type="component" value="Chromosome"/>
</dbReference>
<dbReference type="GO" id="GO:0016726">
    <property type="term" value="F:oxidoreductase activity, acting on CH or CH2 groups, NAD or NADP as acceptor"/>
    <property type="evidence" value="ECO:0007669"/>
    <property type="project" value="UniProtKB-UniRule"/>
</dbReference>
<evidence type="ECO:0000256" key="5">
    <source>
        <dbReference type="ARBA" id="ARBA00022857"/>
    </source>
</evidence>
<comment type="function">
    <text evidence="14">Catalyzes the conversion of 4-hydroxy-tetrahydrodipicolinate (HTPA) to tetrahydrodipicolinate.</text>
</comment>
<dbReference type="GO" id="GO:0005829">
    <property type="term" value="C:cytosol"/>
    <property type="evidence" value="ECO:0007669"/>
    <property type="project" value="TreeGrafter"/>
</dbReference>
<feature type="binding site" evidence="14">
    <location>
        <position position="39"/>
    </location>
    <ligand>
        <name>NADP(+)</name>
        <dbReference type="ChEBI" id="CHEBI:58349"/>
    </ligand>
</feature>
<dbReference type="GO" id="GO:0050661">
    <property type="term" value="F:NADP binding"/>
    <property type="evidence" value="ECO:0007669"/>
    <property type="project" value="UniProtKB-UniRule"/>
</dbReference>
<dbReference type="AlphaFoldDB" id="A0A249DZ50"/>
<dbReference type="HAMAP" id="MF_00102">
    <property type="entry name" value="DapB"/>
    <property type="match status" value="1"/>
</dbReference>
<dbReference type="PROSITE" id="PS01298">
    <property type="entry name" value="DAPB"/>
    <property type="match status" value="1"/>
</dbReference>
<keyword evidence="5 14" id="KW-0521">NADP</keyword>
<dbReference type="GO" id="GO:0019877">
    <property type="term" value="P:diaminopimelate biosynthetic process"/>
    <property type="evidence" value="ECO:0007669"/>
    <property type="project" value="UniProtKB-UniRule"/>
</dbReference>
<dbReference type="Pfam" id="PF01113">
    <property type="entry name" value="DapB_N"/>
    <property type="match status" value="1"/>
</dbReference>
<keyword evidence="6 14" id="KW-0220">Diaminopimelate biosynthesis</keyword>
<evidence type="ECO:0000256" key="8">
    <source>
        <dbReference type="ARBA" id="ARBA00023027"/>
    </source>
</evidence>
<feature type="binding site" evidence="14">
    <location>
        <begin position="125"/>
        <end position="128"/>
    </location>
    <ligand>
        <name>NAD(+)</name>
        <dbReference type="ChEBI" id="CHEBI:57540"/>
    </ligand>
</feature>
<dbReference type="GO" id="GO:0009089">
    <property type="term" value="P:lysine biosynthetic process via diaminopimelate"/>
    <property type="evidence" value="ECO:0007669"/>
    <property type="project" value="UniProtKB-UniRule"/>
</dbReference>
<dbReference type="Gene3D" id="3.30.360.10">
    <property type="entry name" value="Dihydrodipicolinate Reductase, domain 2"/>
    <property type="match status" value="1"/>
</dbReference>
<keyword evidence="9 14" id="KW-0457">Lysine biosynthesis</keyword>
<dbReference type="SUPFAM" id="SSF51735">
    <property type="entry name" value="NAD(P)-binding Rossmann-fold domains"/>
    <property type="match status" value="1"/>
</dbReference>
<comment type="caution">
    <text evidence="14">Lacks conserved residue(s) required for the propagation of feature annotation.</text>
</comment>
<accession>A0A249DZ50</accession>
<dbReference type="InterPro" id="IPR000846">
    <property type="entry name" value="DapB_N"/>
</dbReference>
<evidence type="ECO:0000256" key="11">
    <source>
        <dbReference type="ARBA" id="ARBA00038983"/>
    </source>
</evidence>
<feature type="binding site" evidence="14">
    <location>
        <position position="159"/>
    </location>
    <ligand>
        <name>(S)-2,3,4,5-tetrahydrodipicolinate</name>
        <dbReference type="ChEBI" id="CHEBI:16845"/>
    </ligand>
</feature>
<comment type="pathway">
    <text evidence="10 14">Amino-acid biosynthesis; L-lysine biosynthesis via DAP pathway; (S)-tetrahydrodipicolinate from L-aspartate: step 4/4.</text>
</comment>
<dbReference type="NCBIfam" id="TIGR00036">
    <property type="entry name" value="dapB"/>
    <property type="match status" value="1"/>
</dbReference>
<feature type="binding site" evidence="14">
    <location>
        <begin position="168"/>
        <end position="169"/>
    </location>
    <ligand>
        <name>(S)-2,3,4,5-tetrahydrodipicolinate</name>
        <dbReference type="ChEBI" id="CHEBI:16845"/>
    </ligand>
</feature>
<comment type="caution">
    <text evidence="14">Was originally thought to be a dihydrodipicolinate reductase (DHDPR), catalyzing the conversion of dihydrodipicolinate to tetrahydrodipicolinate. However, it was shown in E.coli that the substrate of the enzymatic reaction is not dihydrodipicolinate (DHDP) but in fact (2S,4S)-4-hydroxy-2,3,4,5-tetrahydrodipicolinic acid (HTPA), the product released by the DapA-catalyzed reaction.</text>
</comment>
<keyword evidence="7 14" id="KW-0560">Oxidoreductase</keyword>
<dbReference type="InterPro" id="IPR023940">
    <property type="entry name" value="DHDPR_bac"/>
</dbReference>
<evidence type="ECO:0000256" key="4">
    <source>
        <dbReference type="ARBA" id="ARBA00022605"/>
    </source>
</evidence>
<sequence length="273" mass="29658">MTKKVRMAIVGASGRMGLQLIQAVHQSQTARLVAALVRKKSPLINTDAGEFSGIGSIKVVFSDDLEAISDAFDIMIDFTSPQATLSHLAFCCKHQKSMIIGTTGFDEFGKEEIKKAAKKIGIVFSANFSIGVNLMLQLLEKTAAMIGDHSDIEIIEAHHRYKKDAPSGTALAMGERIAKALGKDLQKEAIFDLAASLNKRELGKIHFSSIRSGDIVGEHTVLFAGAGESFEMTHKATSRINFANGAVRAALWLAKKNQKGVFDMNDVLDFNEF</sequence>
<feature type="active site" description="Proton donor" evidence="14">
    <location>
        <position position="162"/>
    </location>
</feature>
<dbReference type="OrthoDB" id="9790352at2"/>
<dbReference type="UniPathway" id="UPA00034">
    <property type="reaction ID" value="UER00018"/>
</dbReference>
<gene>
    <name evidence="14" type="primary">dapB</name>
    <name evidence="15" type="ORF">BA171_07360</name>
</gene>
<evidence type="ECO:0000256" key="1">
    <source>
        <dbReference type="ARBA" id="ARBA00004496"/>
    </source>
</evidence>
<comment type="subunit">
    <text evidence="14">Homotetramer.</text>
</comment>
<dbReference type="Gene3D" id="3.40.50.720">
    <property type="entry name" value="NAD(P)-binding Rossmann-like Domain"/>
    <property type="match status" value="1"/>
</dbReference>
<dbReference type="GO" id="GO:0051287">
    <property type="term" value="F:NAD binding"/>
    <property type="evidence" value="ECO:0007669"/>
    <property type="project" value="UniProtKB-UniRule"/>
</dbReference>
<dbReference type="SUPFAM" id="SSF55347">
    <property type="entry name" value="Glyceraldehyde-3-phosphate dehydrogenase-like, C-terminal domain"/>
    <property type="match status" value="1"/>
</dbReference>
<evidence type="ECO:0000256" key="10">
    <source>
        <dbReference type="ARBA" id="ARBA00037922"/>
    </source>
</evidence>
<comment type="subcellular location">
    <subcellularLocation>
        <location evidence="1 14">Cytoplasm</location>
    </subcellularLocation>
</comment>
<dbReference type="FunFam" id="3.40.50.720:FF:000048">
    <property type="entry name" value="4-hydroxy-tetrahydrodipicolinate reductase"/>
    <property type="match status" value="1"/>
</dbReference>
<comment type="catalytic activity">
    <reaction evidence="13 14">
        <text>(S)-2,3,4,5-tetrahydrodipicolinate + NAD(+) + H2O = (2S,4S)-4-hydroxy-2,3,4,5-tetrahydrodipicolinate + NADH + H(+)</text>
        <dbReference type="Rhea" id="RHEA:35323"/>
        <dbReference type="ChEBI" id="CHEBI:15377"/>
        <dbReference type="ChEBI" id="CHEBI:15378"/>
        <dbReference type="ChEBI" id="CHEBI:16845"/>
        <dbReference type="ChEBI" id="CHEBI:57540"/>
        <dbReference type="ChEBI" id="CHEBI:57945"/>
        <dbReference type="ChEBI" id="CHEBI:67139"/>
        <dbReference type="EC" id="1.17.1.8"/>
    </reaction>
</comment>
<evidence type="ECO:0000256" key="13">
    <source>
        <dbReference type="ARBA" id="ARBA00049396"/>
    </source>
</evidence>
<protein>
    <recommendedName>
        <fullName evidence="11 14">4-hydroxy-tetrahydrodipicolinate reductase</fullName>
        <shortName evidence="14">HTPA reductase</shortName>
        <ecNumber evidence="11 14">1.17.1.8</ecNumber>
    </recommendedName>
</protein>
<dbReference type="Pfam" id="PF05173">
    <property type="entry name" value="DapB_C"/>
    <property type="match status" value="1"/>
</dbReference>
<feature type="binding site" evidence="14">
    <location>
        <begin position="101"/>
        <end position="103"/>
    </location>
    <ligand>
        <name>NAD(+)</name>
        <dbReference type="ChEBI" id="CHEBI:57540"/>
    </ligand>
</feature>
<keyword evidence="4 14" id="KW-0028">Amino-acid biosynthesis</keyword>
<dbReference type="FunFam" id="3.30.360.10:FF:000004">
    <property type="entry name" value="4-hydroxy-tetrahydrodipicolinate reductase"/>
    <property type="match status" value="1"/>
</dbReference>
<reference evidence="16" key="1">
    <citation type="submission" date="2016-06" db="EMBL/GenBank/DDBJ databases">
        <authorList>
            <person name="Chen W."/>
            <person name="Hasegawa D.K."/>
        </authorList>
    </citation>
    <scope>NUCLEOTIDE SEQUENCE [LARGE SCALE GENOMIC DNA]</scope>
    <source>
        <strain evidence="16">MEAM1</strain>
    </source>
</reference>
<dbReference type="PANTHER" id="PTHR20836:SF0">
    <property type="entry name" value="4-HYDROXY-TETRAHYDRODIPICOLINATE REDUCTASE 1, CHLOROPLASTIC-RELATED"/>
    <property type="match status" value="1"/>
</dbReference>
<comment type="similarity">
    <text evidence="2 14">Belongs to the DapB family.</text>
</comment>
<dbReference type="EC" id="1.17.1.8" evidence="11 14"/>
<feature type="active site" description="Proton donor/acceptor" evidence="14">
    <location>
        <position position="158"/>
    </location>
</feature>